<feature type="transmembrane region" description="Helical" evidence="6">
    <location>
        <begin position="7"/>
        <end position="28"/>
    </location>
</feature>
<keyword evidence="8" id="KW-1185">Reference proteome</keyword>
<dbReference type="PANTHER" id="PTHR38825:SF2">
    <property type="entry name" value="LYSINE TRANSPORTER LYSE"/>
    <property type="match status" value="1"/>
</dbReference>
<organism evidence="7 8">
    <name type="scientific">Clostridium frigidicarnis</name>
    <dbReference type="NCBI Taxonomy" id="84698"/>
    <lineage>
        <taxon>Bacteria</taxon>
        <taxon>Bacillati</taxon>
        <taxon>Bacillota</taxon>
        <taxon>Clostridia</taxon>
        <taxon>Eubacteriales</taxon>
        <taxon>Clostridiaceae</taxon>
        <taxon>Clostridium</taxon>
    </lineage>
</organism>
<accession>A0A1I1A2C6</accession>
<dbReference type="GO" id="GO:0005886">
    <property type="term" value="C:plasma membrane"/>
    <property type="evidence" value="ECO:0007669"/>
    <property type="project" value="UniProtKB-SubCell"/>
</dbReference>
<keyword evidence="5 6" id="KW-0472">Membrane</keyword>
<feature type="transmembrane region" description="Helical" evidence="6">
    <location>
        <begin position="147"/>
        <end position="173"/>
    </location>
</feature>
<evidence type="ECO:0000256" key="6">
    <source>
        <dbReference type="SAM" id="Phobius"/>
    </source>
</evidence>
<dbReference type="AlphaFoldDB" id="A0A1I1A2C6"/>
<reference evidence="7 8" key="1">
    <citation type="submission" date="2016-10" db="EMBL/GenBank/DDBJ databases">
        <authorList>
            <person name="de Groot N.N."/>
        </authorList>
    </citation>
    <scope>NUCLEOTIDE SEQUENCE [LARGE SCALE GENOMIC DNA]</scope>
    <source>
        <strain evidence="7 8">DSM 12271</strain>
    </source>
</reference>
<comment type="subcellular location">
    <subcellularLocation>
        <location evidence="1">Cell membrane</location>
        <topology evidence="1">Multi-pass membrane protein</topology>
    </subcellularLocation>
</comment>
<feature type="transmembrane region" description="Helical" evidence="6">
    <location>
        <begin position="115"/>
        <end position="135"/>
    </location>
</feature>
<dbReference type="OrthoDB" id="7874789at2"/>
<evidence type="ECO:0000256" key="3">
    <source>
        <dbReference type="ARBA" id="ARBA00022692"/>
    </source>
</evidence>
<keyword evidence="2" id="KW-1003">Cell membrane</keyword>
<name>A0A1I1A2C6_9CLOT</name>
<gene>
    <name evidence="7" type="ORF">SAMN04488528_10299</name>
</gene>
<feature type="transmembrane region" description="Helical" evidence="6">
    <location>
        <begin position="79"/>
        <end position="95"/>
    </location>
</feature>
<protein>
    <submittedName>
        <fullName evidence="7">Threonine/homoserine/homoserine lactone efflux protein</fullName>
    </submittedName>
</protein>
<dbReference type="Proteomes" id="UP000198619">
    <property type="component" value="Unassembled WGS sequence"/>
</dbReference>
<dbReference type="PANTHER" id="PTHR38825">
    <property type="entry name" value="LYSINE EXPORTER PROTEIN (LYSE/YGGA)"/>
    <property type="match status" value="1"/>
</dbReference>
<dbReference type="RefSeq" id="WP_090042448.1">
    <property type="nucleotide sequence ID" value="NZ_FOKI01000029.1"/>
</dbReference>
<evidence type="ECO:0000256" key="5">
    <source>
        <dbReference type="ARBA" id="ARBA00023136"/>
    </source>
</evidence>
<proteinExistence type="predicted"/>
<feature type="transmembrane region" description="Helical" evidence="6">
    <location>
        <begin position="48"/>
        <end position="67"/>
    </location>
</feature>
<dbReference type="InterPro" id="IPR001123">
    <property type="entry name" value="LeuE-type"/>
</dbReference>
<dbReference type="STRING" id="84698.SAMN04488528_10299"/>
<evidence type="ECO:0000313" key="7">
    <source>
        <dbReference type="EMBL" id="SFB32154.1"/>
    </source>
</evidence>
<dbReference type="GO" id="GO:0006865">
    <property type="term" value="P:amino acid transport"/>
    <property type="evidence" value="ECO:0007669"/>
    <property type="project" value="InterPro"/>
</dbReference>
<feature type="transmembrane region" description="Helical" evidence="6">
    <location>
        <begin position="193"/>
        <end position="211"/>
    </location>
</feature>
<evidence type="ECO:0000256" key="4">
    <source>
        <dbReference type="ARBA" id="ARBA00022989"/>
    </source>
</evidence>
<dbReference type="EMBL" id="FOKI01000029">
    <property type="protein sequence ID" value="SFB32154.1"/>
    <property type="molecule type" value="Genomic_DNA"/>
</dbReference>
<keyword evidence="4 6" id="KW-1133">Transmembrane helix</keyword>
<evidence type="ECO:0000256" key="2">
    <source>
        <dbReference type="ARBA" id="ARBA00022475"/>
    </source>
</evidence>
<sequence length="215" mass="23847">MDISFMVLLKCLISGISTGFAICIPLGPSGLESIKRTVNYGFLNGFKVSLGAISADMSYLLIIHLGLANLLTATRQRECLFWIISGSILILLNVFNGKKRDKPSMFNTDNFPPFLSGFLMTFINPMSLSLWLILSGTIVQFWHDTGIIYYFLFIISILITMTAWFAVLNFLAAKGFKSLSSKTNGKSDLTSKVLKYILIILGSGFILFGLIKLML</sequence>
<evidence type="ECO:0000256" key="1">
    <source>
        <dbReference type="ARBA" id="ARBA00004651"/>
    </source>
</evidence>
<dbReference type="Pfam" id="PF01810">
    <property type="entry name" value="LysE"/>
    <property type="match status" value="1"/>
</dbReference>
<evidence type="ECO:0000313" key="8">
    <source>
        <dbReference type="Proteomes" id="UP000198619"/>
    </source>
</evidence>
<keyword evidence="3 6" id="KW-0812">Transmembrane</keyword>